<reference evidence="2" key="2">
    <citation type="journal article" date="2008" name="Nucleic Acids Res.">
        <title>The rice annotation project database (RAP-DB): 2008 update.</title>
        <authorList>
            <consortium name="The rice annotation project (RAP)"/>
        </authorList>
    </citation>
    <scope>GENOME REANNOTATION</scope>
    <source>
        <strain evidence="2">cv. Nipponbare</strain>
    </source>
</reference>
<protein>
    <submittedName>
        <fullName evidence="1">Uncharacterized protein</fullName>
    </submittedName>
</protein>
<dbReference type="Proteomes" id="UP000000763">
    <property type="component" value="Chromosome 9"/>
</dbReference>
<evidence type="ECO:0000313" key="1">
    <source>
        <dbReference type="EMBL" id="BAD36466.1"/>
    </source>
</evidence>
<evidence type="ECO:0000313" key="2">
    <source>
        <dbReference type="Proteomes" id="UP000000763"/>
    </source>
</evidence>
<reference evidence="2" key="1">
    <citation type="journal article" date="2005" name="Nature">
        <title>The map-based sequence of the rice genome.</title>
        <authorList>
            <consortium name="International rice genome sequencing project (IRGSP)"/>
            <person name="Matsumoto T."/>
            <person name="Wu J."/>
            <person name="Kanamori H."/>
            <person name="Katayose Y."/>
            <person name="Fujisawa M."/>
            <person name="Namiki N."/>
            <person name="Mizuno H."/>
            <person name="Yamamoto K."/>
            <person name="Antonio B.A."/>
            <person name="Baba T."/>
            <person name="Sakata K."/>
            <person name="Nagamura Y."/>
            <person name="Aoki H."/>
            <person name="Arikawa K."/>
            <person name="Arita K."/>
            <person name="Bito T."/>
            <person name="Chiden Y."/>
            <person name="Fujitsuka N."/>
            <person name="Fukunaka R."/>
            <person name="Hamada M."/>
            <person name="Harada C."/>
            <person name="Hayashi A."/>
            <person name="Hijishita S."/>
            <person name="Honda M."/>
            <person name="Hosokawa S."/>
            <person name="Ichikawa Y."/>
            <person name="Idonuma A."/>
            <person name="Iijima M."/>
            <person name="Ikeda M."/>
            <person name="Ikeno M."/>
            <person name="Ito K."/>
            <person name="Ito S."/>
            <person name="Ito T."/>
            <person name="Ito Y."/>
            <person name="Ito Y."/>
            <person name="Iwabuchi A."/>
            <person name="Kamiya K."/>
            <person name="Karasawa W."/>
            <person name="Kurita K."/>
            <person name="Katagiri S."/>
            <person name="Kikuta A."/>
            <person name="Kobayashi H."/>
            <person name="Kobayashi N."/>
            <person name="Machita K."/>
            <person name="Maehara T."/>
            <person name="Masukawa M."/>
            <person name="Mizubayashi T."/>
            <person name="Mukai Y."/>
            <person name="Nagasaki H."/>
            <person name="Nagata Y."/>
            <person name="Naito S."/>
            <person name="Nakashima M."/>
            <person name="Nakama Y."/>
            <person name="Nakamichi Y."/>
            <person name="Nakamura M."/>
            <person name="Meguro A."/>
            <person name="Negishi M."/>
            <person name="Ohta I."/>
            <person name="Ohta T."/>
            <person name="Okamoto M."/>
            <person name="Ono N."/>
            <person name="Saji S."/>
            <person name="Sakaguchi M."/>
            <person name="Sakai K."/>
            <person name="Shibata M."/>
            <person name="Shimokawa T."/>
            <person name="Song J."/>
            <person name="Takazaki Y."/>
            <person name="Terasawa K."/>
            <person name="Tsugane M."/>
            <person name="Tsuji K."/>
            <person name="Ueda S."/>
            <person name="Waki K."/>
            <person name="Yamagata H."/>
            <person name="Yamamoto M."/>
            <person name="Yamamoto S."/>
            <person name="Yamane H."/>
            <person name="Yoshiki S."/>
            <person name="Yoshihara R."/>
            <person name="Yukawa K."/>
            <person name="Zhong H."/>
            <person name="Yano M."/>
            <person name="Yuan Q."/>
            <person name="Ouyang S."/>
            <person name="Liu J."/>
            <person name="Jones K.M."/>
            <person name="Gansberger K."/>
            <person name="Moffat K."/>
            <person name="Hill J."/>
            <person name="Bera J."/>
            <person name="Fadrosh D."/>
            <person name="Jin S."/>
            <person name="Johri S."/>
            <person name="Kim M."/>
            <person name="Overton L."/>
            <person name="Reardon M."/>
            <person name="Tsitrin T."/>
            <person name="Vuong H."/>
            <person name="Weaver B."/>
            <person name="Ciecko A."/>
            <person name="Tallon L."/>
            <person name="Jackson J."/>
            <person name="Pai G."/>
            <person name="Aken S.V."/>
            <person name="Utterback T."/>
            <person name="Reidmuller S."/>
            <person name="Feldblyum T."/>
            <person name="Hsiao J."/>
            <person name="Zismann V."/>
            <person name="Iobst S."/>
            <person name="de Vazeille A.R."/>
            <person name="Buell C.R."/>
            <person name="Ying K."/>
            <person name="Li Y."/>
            <person name="Lu T."/>
            <person name="Huang Y."/>
            <person name="Zhao Q."/>
            <person name="Feng Q."/>
            <person name="Zhang L."/>
            <person name="Zhu J."/>
            <person name="Weng Q."/>
            <person name="Mu J."/>
            <person name="Lu Y."/>
            <person name="Fan D."/>
            <person name="Liu Y."/>
            <person name="Guan J."/>
            <person name="Zhang Y."/>
            <person name="Yu S."/>
            <person name="Liu X."/>
            <person name="Zhang Y."/>
            <person name="Hong G."/>
            <person name="Han B."/>
            <person name="Choisne N."/>
            <person name="Demange N."/>
            <person name="Orjeda G."/>
            <person name="Samain S."/>
            <person name="Cattolico L."/>
            <person name="Pelletier E."/>
            <person name="Couloux A."/>
            <person name="Segurens B."/>
            <person name="Wincker P."/>
            <person name="D'Hont A."/>
            <person name="Scarpelli C."/>
            <person name="Weissenbach J."/>
            <person name="Salanoubat M."/>
            <person name="Quetier F."/>
            <person name="Yu Y."/>
            <person name="Kim H.R."/>
            <person name="Rambo T."/>
            <person name="Currie J."/>
            <person name="Collura K."/>
            <person name="Luo M."/>
            <person name="Yang T."/>
            <person name="Ammiraju J.S.S."/>
            <person name="Engler F."/>
            <person name="Soderlund C."/>
            <person name="Wing R.A."/>
            <person name="Palmer L.E."/>
            <person name="de la Bastide M."/>
            <person name="Spiegel L."/>
            <person name="Nascimento L."/>
            <person name="Zutavern T."/>
            <person name="O'Shaughnessy A."/>
            <person name="Dike S."/>
            <person name="Dedhia N."/>
            <person name="Preston R."/>
            <person name="Balija V."/>
            <person name="McCombie W.R."/>
            <person name="Chow T."/>
            <person name="Chen H."/>
            <person name="Chung M."/>
            <person name="Chen C."/>
            <person name="Shaw J."/>
            <person name="Wu H."/>
            <person name="Hsiao K."/>
            <person name="Chao Y."/>
            <person name="Chu M."/>
            <person name="Cheng C."/>
            <person name="Hour A."/>
            <person name="Lee P."/>
            <person name="Lin S."/>
            <person name="Lin Y."/>
            <person name="Liou J."/>
            <person name="Liu S."/>
            <person name="Hsing Y."/>
            <person name="Raghuvanshi S."/>
            <person name="Mohanty A."/>
            <person name="Bharti A.K."/>
            <person name="Gaur A."/>
            <person name="Gupta V."/>
            <person name="Kumar D."/>
            <person name="Ravi V."/>
            <person name="Vij S."/>
            <person name="Kapur A."/>
            <person name="Khurana P."/>
            <person name="Khurana P."/>
            <person name="Khurana J.P."/>
            <person name="Tyagi A.K."/>
            <person name="Gaikwad K."/>
            <person name="Singh A."/>
            <person name="Dalal V."/>
            <person name="Srivastava S."/>
            <person name="Dixit A."/>
            <person name="Pal A.K."/>
            <person name="Ghazi I.A."/>
            <person name="Yadav M."/>
            <person name="Pandit A."/>
            <person name="Bhargava A."/>
            <person name="Sureshbabu K."/>
            <person name="Batra K."/>
            <person name="Sharma T.R."/>
            <person name="Mohapatra T."/>
            <person name="Singh N.K."/>
            <person name="Messing J."/>
            <person name="Nelson A.B."/>
            <person name="Fuks G."/>
            <person name="Kavchok S."/>
            <person name="Keizer G."/>
            <person name="Linton E."/>
            <person name="Llaca V."/>
            <person name="Song R."/>
            <person name="Tanyolac B."/>
            <person name="Young S."/>
            <person name="Ho-Il K."/>
            <person name="Hahn J.H."/>
            <person name="Sangsakoo G."/>
            <person name="Vanavichit A."/>
            <person name="de Mattos Luiz.A.T."/>
            <person name="Zimmer P.D."/>
            <person name="Malone G."/>
            <person name="Dellagostin O."/>
            <person name="de Oliveira A.C."/>
            <person name="Bevan M."/>
            <person name="Bancroft I."/>
            <person name="Minx P."/>
            <person name="Cordum H."/>
            <person name="Wilson R."/>
            <person name="Cheng Z."/>
            <person name="Jin W."/>
            <person name="Jiang J."/>
            <person name="Leong S.A."/>
            <person name="Iwama H."/>
            <person name="Gojobori T."/>
            <person name="Itoh T."/>
            <person name="Niimura Y."/>
            <person name="Fujii Y."/>
            <person name="Habara T."/>
            <person name="Sakai H."/>
            <person name="Sato Y."/>
            <person name="Wilson G."/>
            <person name="Kumar K."/>
            <person name="McCouch S."/>
            <person name="Juretic N."/>
            <person name="Hoen D."/>
            <person name="Wright S."/>
            <person name="Bruskiewich R."/>
            <person name="Bureau T."/>
            <person name="Miyao A."/>
            <person name="Hirochika H."/>
            <person name="Nishikawa T."/>
            <person name="Kadowaki K."/>
            <person name="Sugiura M."/>
            <person name="Burr B."/>
            <person name="Sasaki T."/>
        </authorList>
    </citation>
    <scope>NUCLEOTIDE SEQUENCE [LARGE SCALE GENOMIC DNA]</scope>
    <source>
        <strain evidence="2">cv. Nipponbare</strain>
    </source>
</reference>
<name>Q69L53_ORYSJ</name>
<dbReference type="AlphaFoldDB" id="Q69L53"/>
<sequence>MGRRGGEREWGRGEHWAAELAHRDNIVGGVGRGGAAATAGNARMGGDADGEVAAAAAGRKIFS</sequence>
<dbReference type="EMBL" id="AP005876">
    <property type="protein sequence ID" value="BAD36466.1"/>
    <property type="molecule type" value="Genomic_DNA"/>
</dbReference>
<accession>Q69L53</accession>
<organism evidence="1 2">
    <name type="scientific">Oryza sativa subsp. japonica</name>
    <name type="common">Rice</name>
    <dbReference type="NCBI Taxonomy" id="39947"/>
    <lineage>
        <taxon>Eukaryota</taxon>
        <taxon>Viridiplantae</taxon>
        <taxon>Streptophyta</taxon>
        <taxon>Embryophyta</taxon>
        <taxon>Tracheophyta</taxon>
        <taxon>Spermatophyta</taxon>
        <taxon>Magnoliopsida</taxon>
        <taxon>Liliopsida</taxon>
        <taxon>Poales</taxon>
        <taxon>Poaceae</taxon>
        <taxon>BOP clade</taxon>
        <taxon>Oryzoideae</taxon>
        <taxon>Oryzeae</taxon>
        <taxon>Oryzinae</taxon>
        <taxon>Oryza</taxon>
        <taxon>Oryza sativa</taxon>
    </lineage>
</organism>
<proteinExistence type="predicted"/>
<gene>
    <name evidence="1" type="primary">OSJNBa0092O08.17</name>
</gene>